<dbReference type="GO" id="GO:0005506">
    <property type="term" value="F:iron ion binding"/>
    <property type="evidence" value="ECO:0007669"/>
    <property type="project" value="InterPro"/>
</dbReference>
<evidence type="ECO:0000256" key="4">
    <source>
        <dbReference type="ARBA" id="ARBA00022723"/>
    </source>
</evidence>
<keyword evidence="7 9" id="KW-0503">Monooxygenase</keyword>
<comment type="similarity">
    <text evidence="2 9">Belongs to the cytochrome P450 family.</text>
</comment>
<dbReference type="GO" id="GO:0020037">
    <property type="term" value="F:heme binding"/>
    <property type="evidence" value="ECO:0007669"/>
    <property type="project" value="InterPro"/>
</dbReference>
<proteinExistence type="inferred from homology"/>
<dbReference type="InterPro" id="IPR036396">
    <property type="entry name" value="Cyt_P450_sf"/>
</dbReference>
<evidence type="ECO:0000256" key="1">
    <source>
        <dbReference type="ARBA" id="ARBA00001971"/>
    </source>
</evidence>
<dbReference type="PANTHER" id="PTHR24291">
    <property type="entry name" value="CYTOCHROME P450 FAMILY 4"/>
    <property type="match status" value="1"/>
</dbReference>
<dbReference type="PRINTS" id="PR00385">
    <property type="entry name" value="P450"/>
</dbReference>
<evidence type="ECO:0000256" key="7">
    <source>
        <dbReference type="ARBA" id="ARBA00023033"/>
    </source>
</evidence>
<dbReference type="GO" id="GO:0004497">
    <property type="term" value="F:monooxygenase activity"/>
    <property type="evidence" value="ECO:0007669"/>
    <property type="project" value="UniProtKB-KW"/>
</dbReference>
<dbReference type="PRINTS" id="PR00463">
    <property type="entry name" value="EP450I"/>
</dbReference>
<dbReference type="CDD" id="cd20628">
    <property type="entry name" value="CYP4"/>
    <property type="match status" value="1"/>
</dbReference>
<dbReference type="SUPFAM" id="SSF48264">
    <property type="entry name" value="Cytochrome P450"/>
    <property type="match status" value="1"/>
</dbReference>
<feature type="binding site" description="axial binding residue" evidence="8">
    <location>
        <position position="358"/>
    </location>
    <ligand>
        <name>heme</name>
        <dbReference type="ChEBI" id="CHEBI:30413"/>
    </ligand>
    <ligandPart>
        <name>Fe</name>
        <dbReference type="ChEBI" id="CHEBI:18248"/>
    </ligandPart>
</feature>
<evidence type="ECO:0000256" key="8">
    <source>
        <dbReference type="PIRSR" id="PIRSR602401-1"/>
    </source>
</evidence>
<evidence type="ECO:0000256" key="9">
    <source>
        <dbReference type="RuleBase" id="RU000461"/>
    </source>
</evidence>
<comment type="cofactor">
    <cofactor evidence="1 8">
        <name>heme</name>
        <dbReference type="ChEBI" id="CHEBI:30413"/>
    </cofactor>
</comment>
<evidence type="ECO:0008006" key="12">
    <source>
        <dbReference type="Google" id="ProtNLM"/>
    </source>
</evidence>
<evidence type="ECO:0000313" key="10">
    <source>
        <dbReference type="EMBL" id="KAH0815497.1"/>
    </source>
</evidence>
<name>A0A8J6LC98_TENMO</name>
<dbReference type="Gene3D" id="1.10.630.10">
    <property type="entry name" value="Cytochrome P450"/>
    <property type="match status" value="1"/>
</dbReference>
<keyword evidence="11" id="KW-1185">Reference proteome</keyword>
<keyword evidence="5 9" id="KW-0560">Oxidoreductase</keyword>
<dbReference type="InterPro" id="IPR002401">
    <property type="entry name" value="Cyt_P450_E_grp-I"/>
</dbReference>
<keyword evidence="6 8" id="KW-0408">Iron</keyword>
<evidence type="ECO:0000313" key="11">
    <source>
        <dbReference type="Proteomes" id="UP000719412"/>
    </source>
</evidence>
<evidence type="ECO:0000256" key="3">
    <source>
        <dbReference type="ARBA" id="ARBA00022617"/>
    </source>
</evidence>
<dbReference type="PANTHER" id="PTHR24291:SF187">
    <property type="entry name" value="CYTOCHROME P450 4AE1-RELATED"/>
    <property type="match status" value="1"/>
</dbReference>
<dbReference type="AlphaFoldDB" id="A0A8J6LC98"/>
<evidence type="ECO:0000256" key="5">
    <source>
        <dbReference type="ARBA" id="ARBA00023002"/>
    </source>
</evidence>
<dbReference type="InterPro" id="IPR050196">
    <property type="entry name" value="Cytochrome_P450_Monoox"/>
</dbReference>
<gene>
    <name evidence="10" type="ORF">GEV33_007292</name>
</gene>
<dbReference type="InterPro" id="IPR001128">
    <property type="entry name" value="Cyt_P450"/>
</dbReference>
<keyword evidence="3 8" id="KW-0349">Heme</keyword>
<dbReference type="EMBL" id="JABDTM020023017">
    <property type="protein sequence ID" value="KAH0815497.1"/>
    <property type="molecule type" value="Genomic_DNA"/>
</dbReference>
<accession>A0A8J6LC98</accession>
<dbReference type="InterPro" id="IPR017972">
    <property type="entry name" value="Cyt_P450_CS"/>
</dbReference>
<dbReference type="GO" id="GO:0016705">
    <property type="term" value="F:oxidoreductase activity, acting on paired donors, with incorporation or reduction of molecular oxygen"/>
    <property type="evidence" value="ECO:0007669"/>
    <property type="project" value="InterPro"/>
</dbReference>
<organism evidence="10 11">
    <name type="scientific">Tenebrio molitor</name>
    <name type="common">Yellow mealworm beetle</name>
    <dbReference type="NCBI Taxonomy" id="7067"/>
    <lineage>
        <taxon>Eukaryota</taxon>
        <taxon>Metazoa</taxon>
        <taxon>Ecdysozoa</taxon>
        <taxon>Arthropoda</taxon>
        <taxon>Hexapoda</taxon>
        <taxon>Insecta</taxon>
        <taxon>Pterygota</taxon>
        <taxon>Neoptera</taxon>
        <taxon>Endopterygota</taxon>
        <taxon>Coleoptera</taxon>
        <taxon>Polyphaga</taxon>
        <taxon>Cucujiformia</taxon>
        <taxon>Tenebrionidae</taxon>
        <taxon>Tenebrio</taxon>
    </lineage>
</organism>
<reference evidence="10" key="2">
    <citation type="submission" date="2021-08" db="EMBL/GenBank/DDBJ databases">
        <authorList>
            <person name="Eriksson T."/>
        </authorList>
    </citation>
    <scope>NUCLEOTIDE SEQUENCE</scope>
    <source>
        <strain evidence="10">Stoneville</strain>
        <tissue evidence="10">Whole head</tissue>
    </source>
</reference>
<dbReference type="PROSITE" id="PS00086">
    <property type="entry name" value="CYTOCHROME_P450"/>
    <property type="match status" value="1"/>
</dbReference>
<reference evidence="10" key="1">
    <citation type="journal article" date="2020" name="J Insects Food Feed">
        <title>The yellow mealworm (Tenebrio molitor) genome: a resource for the emerging insects as food and feed industry.</title>
        <authorList>
            <person name="Eriksson T."/>
            <person name="Andere A."/>
            <person name="Kelstrup H."/>
            <person name="Emery V."/>
            <person name="Picard C."/>
        </authorList>
    </citation>
    <scope>NUCLEOTIDE SEQUENCE</scope>
    <source>
        <strain evidence="10">Stoneville</strain>
        <tissue evidence="10">Whole head</tissue>
    </source>
</reference>
<comment type="caution">
    <text evidence="10">The sequence shown here is derived from an EMBL/GenBank/DDBJ whole genome shotgun (WGS) entry which is preliminary data.</text>
</comment>
<sequence>MFLTSNHQILEHVLGDRKFLKKSDKYKFLKPWLGNGLLTSEGEIWKKHRRLLTPAFHFEILQEFVQVFEKCGDILVERFQNEIGHSFDVYPYVTFCTLDIIYESIMGVNLNVQKGDSAEYVDSVHDMTRIMIERSVSPIQVHDFLYRFTKNYSTQKRALEHLHRQSTEVINARKKELQEMRNLGRSSKATKSKKVFLDLLLEARIDGRGLTQEEVDTFLFAGHETTASAVSFTLFCLANHPDVQEKALEEQRSIFPDENKMKVTHADLQSMKYLELVIKESMRLYPPVPIIGRQIPTDTKFGDKLLPQGDSLIIFSFGIHREEKYFEDPEKFYPERFERRDGKLPYGYIPFSAGPRNCIGQKFAMLELKSVVSKIVRNFELQPTFPVHELQLVAESTLKSANGVKVKMHPRKLNFAF</sequence>
<keyword evidence="4 8" id="KW-0479">Metal-binding</keyword>
<evidence type="ECO:0000256" key="6">
    <source>
        <dbReference type="ARBA" id="ARBA00023004"/>
    </source>
</evidence>
<protein>
    <recommendedName>
        <fullName evidence="12">Cytochrome P450 monooxygenase</fullName>
    </recommendedName>
</protein>
<evidence type="ECO:0000256" key="2">
    <source>
        <dbReference type="ARBA" id="ARBA00010617"/>
    </source>
</evidence>
<dbReference type="Proteomes" id="UP000719412">
    <property type="component" value="Unassembled WGS sequence"/>
</dbReference>
<dbReference type="Pfam" id="PF00067">
    <property type="entry name" value="p450"/>
    <property type="match status" value="1"/>
</dbReference>